<organism evidence="3 4">
    <name type="scientific">Sphingobacterium hotanense</name>
    <dbReference type="NCBI Taxonomy" id="649196"/>
    <lineage>
        <taxon>Bacteria</taxon>
        <taxon>Pseudomonadati</taxon>
        <taxon>Bacteroidota</taxon>
        <taxon>Sphingobacteriia</taxon>
        <taxon>Sphingobacteriales</taxon>
        <taxon>Sphingobacteriaceae</taxon>
        <taxon>Sphingobacterium</taxon>
    </lineage>
</organism>
<dbReference type="GO" id="GO:0016301">
    <property type="term" value="F:kinase activity"/>
    <property type="evidence" value="ECO:0007669"/>
    <property type="project" value="UniProtKB-KW"/>
</dbReference>
<feature type="transmembrane region" description="Helical" evidence="1">
    <location>
        <begin position="110"/>
        <end position="134"/>
    </location>
</feature>
<reference evidence="3" key="2">
    <citation type="journal article" date="2022" name="Sci. Total Environ.">
        <title>Prevalence, transmission, and molecular epidemiology of tet(X)-positive bacteria among humans, animals, and environmental niches in China: An epidemiological, and genomic-based study.</title>
        <authorList>
            <person name="Dong N."/>
            <person name="Zeng Y."/>
            <person name="Cai C."/>
            <person name="Sun C."/>
            <person name="Lu J."/>
            <person name="Liu C."/>
            <person name="Zhou H."/>
            <person name="Sun Q."/>
            <person name="Shu L."/>
            <person name="Wang H."/>
            <person name="Wang Y."/>
            <person name="Wang S."/>
            <person name="Wu C."/>
            <person name="Chan E.W."/>
            <person name="Chen G."/>
            <person name="Shen Z."/>
            <person name="Chen S."/>
            <person name="Zhang R."/>
        </authorList>
    </citation>
    <scope>NUCLEOTIDE SEQUENCE</scope>
    <source>
        <strain evidence="3">R1692</strain>
    </source>
</reference>
<dbReference type="PANTHER" id="PTHR34220:SF7">
    <property type="entry name" value="SENSOR HISTIDINE KINASE YPDA"/>
    <property type="match status" value="1"/>
</dbReference>
<keyword evidence="1" id="KW-1133">Transmembrane helix</keyword>
<accession>A0ABT7NS00</accession>
<dbReference type="Gene3D" id="3.30.565.10">
    <property type="entry name" value="Histidine kinase-like ATPase, C-terminal domain"/>
    <property type="match status" value="1"/>
</dbReference>
<dbReference type="PANTHER" id="PTHR34220">
    <property type="entry name" value="SENSOR HISTIDINE KINASE YPDA"/>
    <property type="match status" value="1"/>
</dbReference>
<keyword evidence="3" id="KW-0808">Transferase</keyword>
<dbReference type="EMBL" id="JACAGK010000066">
    <property type="protein sequence ID" value="MDM1050022.1"/>
    <property type="molecule type" value="Genomic_DNA"/>
</dbReference>
<evidence type="ECO:0000313" key="3">
    <source>
        <dbReference type="EMBL" id="MDM1050022.1"/>
    </source>
</evidence>
<feature type="transmembrane region" description="Helical" evidence="1">
    <location>
        <begin position="37"/>
        <end position="60"/>
    </location>
</feature>
<feature type="transmembrane region" description="Helical" evidence="1">
    <location>
        <begin position="12"/>
        <end position="31"/>
    </location>
</feature>
<dbReference type="Proteomes" id="UP001170954">
    <property type="component" value="Unassembled WGS sequence"/>
</dbReference>
<dbReference type="Pfam" id="PF06580">
    <property type="entry name" value="His_kinase"/>
    <property type="match status" value="1"/>
</dbReference>
<reference evidence="3" key="1">
    <citation type="submission" date="2020-06" db="EMBL/GenBank/DDBJ databases">
        <authorList>
            <person name="Dong N."/>
        </authorList>
    </citation>
    <scope>NUCLEOTIDE SEQUENCE</scope>
    <source>
        <strain evidence="3">R1692</strain>
    </source>
</reference>
<proteinExistence type="predicted"/>
<evidence type="ECO:0000259" key="2">
    <source>
        <dbReference type="Pfam" id="PF06580"/>
    </source>
</evidence>
<gene>
    <name evidence="3" type="ORF">HX018_17420</name>
</gene>
<dbReference type="InterPro" id="IPR036890">
    <property type="entry name" value="HATPase_C_sf"/>
</dbReference>
<keyword evidence="3" id="KW-0418">Kinase</keyword>
<protein>
    <submittedName>
        <fullName evidence="3">Histidine kinase</fullName>
    </submittedName>
</protein>
<evidence type="ECO:0000313" key="4">
    <source>
        <dbReference type="Proteomes" id="UP001170954"/>
    </source>
</evidence>
<evidence type="ECO:0000256" key="1">
    <source>
        <dbReference type="SAM" id="Phobius"/>
    </source>
</evidence>
<keyword evidence="1" id="KW-0472">Membrane</keyword>
<sequence length="339" mass="39357">MVKFFDREVSLVKLQVITWLFVTILTFASYLQNADFGYALVFTVINMLSMLAVIYGNACFLLPALYFKGRRLTYLLATVLLLGTICFIRVELRSYFHELYVRGADQSTSFQVYASIMTSLIINYLFSFIFRLALDYFKVRKDQKQLKEYTSKVELDLLKAQVQPHFLFNTLNNIYYVAQRESPQTAKLIEKLANIMRYFVDEASKGLVKLPTDIQFLKDYIDLERMRMLHPMRVDIEVNVDSNAIELPPMLIIPLVENVFKHGIDKRSTENYLSLKIQSADGKLMIRVSNRVFEDKNTQQGGNGLKNLISRLDLLYGKNYTFERTLTTNVFNANLELPL</sequence>
<feature type="transmembrane region" description="Helical" evidence="1">
    <location>
        <begin position="72"/>
        <end position="90"/>
    </location>
</feature>
<dbReference type="RefSeq" id="WP_286652200.1">
    <property type="nucleotide sequence ID" value="NZ_JACAGK010000066.1"/>
</dbReference>
<name>A0ABT7NS00_9SPHI</name>
<keyword evidence="4" id="KW-1185">Reference proteome</keyword>
<comment type="caution">
    <text evidence="3">The sequence shown here is derived from an EMBL/GenBank/DDBJ whole genome shotgun (WGS) entry which is preliminary data.</text>
</comment>
<dbReference type="InterPro" id="IPR010559">
    <property type="entry name" value="Sig_transdc_His_kin_internal"/>
</dbReference>
<keyword evidence="1" id="KW-0812">Transmembrane</keyword>
<dbReference type="InterPro" id="IPR050640">
    <property type="entry name" value="Bact_2-comp_sensor_kinase"/>
</dbReference>
<feature type="domain" description="Signal transduction histidine kinase internal region" evidence="2">
    <location>
        <begin position="154"/>
        <end position="228"/>
    </location>
</feature>